<evidence type="ECO:0000256" key="4">
    <source>
        <dbReference type="ARBA" id="ARBA00047208"/>
    </source>
</evidence>
<keyword evidence="2" id="KW-0119">Carbohydrate metabolism</keyword>
<evidence type="ECO:0000256" key="1">
    <source>
        <dbReference type="ARBA" id="ARBA00023239"/>
    </source>
</evidence>
<keyword evidence="7" id="KW-1185">Reference proteome</keyword>
<reference evidence="7" key="1">
    <citation type="submission" date="2016-10" db="EMBL/GenBank/DDBJ databases">
        <authorList>
            <person name="Varghese N."/>
            <person name="Submissions S."/>
        </authorList>
    </citation>
    <scope>NUCLEOTIDE SEQUENCE [LARGE SCALE GENOMIC DNA]</scope>
    <source>
        <strain evidence="7">DSM 43161</strain>
    </source>
</reference>
<name>A0A1I5IJW8_9ACTN</name>
<dbReference type="InterPro" id="IPR045959">
    <property type="entry name" value="CGDB"/>
</dbReference>
<gene>
    <name evidence="6" type="ORF">SAMN05660359_04684</name>
</gene>
<feature type="domain" description="C-glycoside deglycosidase beta subunit" evidence="5">
    <location>
        <begin position="19"/>
        <end position="110"/>
    </location>
</feature>
<comment type="similarity">
    <text evidence="3">Belongs to the C-glycoside deglycosidase beta subunit family.</text>
</comment>
<dbReference type="AlphaFoldDB" id="A0A1I5IJW8"/>
<accession>A0A1I5IJW8</accession>
<evidence type="ECO:0000259" key="5">
    <source>
        <dbReference type="Pfam" id="PF19906"/>
    </source>
</evidence>
<dbReference type="RefSeq" id="WP_075015906.1">
    <property type="nucleotide sequence ID" value="NZ_FOWE01000015.1"/>
</dbReference>
<protein>
    <recommendedName>
        <fullName evidence="4">C-deglycosylation enzyme beta subunit</fullName>
    </recommendedName>
</protein>
<dbReference type="Proteomes" id="UP000183642">
    <property type="component" value="Unassembled WGS sequence"/>
</dbReference>
<evidence type="ECO:0000256" key="2">
    <source>
        <dbReference type="ARBA" id="ARBA00023277"/>
    </source>
</evidence>
<proteinExistence type="inferred from homology"/>
<evidence type="ECO:0000256" key="3">
    <source>
        <dbReference type="ARBA" id="ARBA00046336"/>
    </source>
</evidence>
<dbReference type="Pfam" id="PF19906">
    <property type="entry name" value="CGDB"/>
    <property type="match status" value="1"/>
</dbReference>
<evidence type="ECO:0000313" key="7">
    <source>
        <dbReference type="Proteomes" id="UP000183642"/>
    </source>
</evidence>
<dbReference type="OrthoDB" id="1494151at2"/>
<dbReference type="GO" id="GO:0016829">
    <property type="term" value="F:lyase activity"/>
    <property type="evidence" value="ECO:0007669"/>
    <property type="project" value="UniProtKB-KW"/>
</dbReference>
<keyword evidence="1" id="KW-0456">Lyase</keyword>
<organism evidence="6 7">
    <name type="scientific">Geodermatophilus obscurus</name>
    <dbReference type="NCBI Taxonomy" id="1861"/>
    <lineage>
        <taxon>Bacteria</taxon>
        <taxon>Bacillati</taxon>
        <taxon>Actinomycetota</taxon>
        <taxon>Actinomycetes</taxon>
        <taxon>Geodermatophilales</taxon>
        <taxon>Geodermatophilaceae</taxon>
        <taxon>Geodermatophilus</taxon>
    </lineage>
</organism>
<evidence type="ECO:0000313" key="6">
    <source>
        <dbReference type="EMBL" id="SFO60895.1"/>
    </source>
</evidence>
<dbReference type="EMBL" id="FOWE01000015">
    <property type="protein sequence ID" value="SFO60895.1"/>
    <property type="molecule type" value="Genomic_DNA"/>
</dbReference>
<sequence>MATGDTVLTDDSLVRRPDGLGIALTVPWYRSLWLSSVSDVTVAVEGREVPRSDLRVELGERTYRVEELADQWDVLWFIQDRLVVVVPLAEPPAEGQEVDVEVTVDLRLPYMQIAPQVYVTNHASNRRSLVASGVPR</sequence>